<accession>A0AAD7F287</accession>
<dbReference type="PROSITE" id="PS50297">
    <property type="entry name" value="ANK_REP_REGION"/>
    <property type="match status" value="1"/>
</dbReference>
<dbReference type="InterPro" id="IPR002110">
    <property type="entry name" value="Ankyrin_rpt"/>
</dbReference>
<dbReference type="SMART" id="SM00248">
    <property type="entry name" value="ANK"/>
    <property type="match status" value="6"/>
</dbReference>
<organism evidence="4 5">
    <name type="scientific">Mycena albidolilacea</name>
    <dbReference type="NCBI Taxonomy" id="1033008"/>
    <lineage>
        <taxon>Eukaryota</taxon>
        <taxon>Fungi</taxon>
        <taxon>Dikarya</taxon>
        <taxon>Basidiomycota</taxon>
        <taxon>Agaricomycotina</taxon>
        <taxon>Agaricomycetes</taxon>
        <taxon>Agaricomycetidae</taxon>
        <taxon>Agaricales</taxon>
        <taxon>Marasmiineae</taxon>
        <taxon>Mycenaceae</taxon>
        <taxon>Mycena</taxon>
    </lineage>
</organism>
<keyword evidence="1" id="KW-0677">Repeat</keyword>
<dbReference type="PANTHER" id="PTHR24171">
    <property type="entry name" value="ANKYRIN REPEAT DOMAIN-CONTAINING PROTEIN 39-RELATED"/>
    <property type="match status" value="1"/>
</dbReference>
<dbReference type="SUPFAM" id="SSF48403">
    <property type="entry name" value="Ankyrin repeat"/>
    <property type="match status" value="2"/>
</dbReference>
<dbReference type="AlphaFoldDB" id="A0AAD7F287"/>
<reference evidence="4" key="1">
    <citation type="submission" date="2023-03" db="EMBL/GenBank/DDBJ databases">
        <title>Massive genome expansion in bonnet fungi (Mycena s.s.) driven by repeated elements and novel gene families across ecological guilds.</title>
        <authorList>
            <consortium name="Lawrence Berkeley National Laboratory"/>
            <person name="Harder C.B."/>
            <person name="Miyauchi S."/>
            <person name="Viragh M."/>
            <person name="Kuo A."/>
            <person name="Thoen E."/>
            <person name="Andreopoulos B."/>
            <person name="Lu D."/>
            <person name="Skrede I."/>
            <person name="Drula E."/>
            <person name="Henrissat B."/>
            <person name="Morin E."/>
            <person name="Kohler A."/>
            <person name="Barry K."/>
            <person name="LaButti K."/>
            <person name="Morin E."/>
            <person name="Salamov A."/>
            <person name="Lipzen A."/>
            <person name="Mereny Z."/>
            <person name="Hegedus B."/>
            <person name="Baldrian P."/>
            <person name="Stursova M."/>
            <person name="Weitz H."/>
            <person name="Taylor A."/>
            <person name="Grigoriev I.V."/>
            <person name="Nagy L.G."/>
            <person name="Martin F."/>
            <person name="Kauserud H."/>
        </authorList>
    </citation>
    <scope>NUCLEOTIDE SEQUENCE</scope>
    <source>
        <strain evidence="4">CBHHK002</strain>
    </source>
</reference>
<evidence type="ECO:0000313" key="4">
    <source>
        <dbReference type="EMBL" id="KAJ7361074.1"/>
    </source>
</evidence>
<feature type="repeat" description="ANK" evidence="3">
    <location>
        <begin position="189"/>
        <end position="217"/>
    </location>
</feature>
<dbReference type="PANTHER" id="PTHR24171:SF10">
    <property type="entry name" value="ANKYRIN REPEAT DOMAIN-CONTAINING PROTEIN 29-LIKE"/>
    <property type="match status" value="1"/>
</dbReference>
<feature type="repeat" description="ANK" evidence="3">
    <location>
        <begin position="220"/>
        <end position="252"/>
    </location>
</feature>
<evidence type="ECO:0000256" key="3">
    <source>
        <dbReference type="PROSITE-ProRule" id="PRU00023"/>
    </source>
</evidence>
<protein>
    <submittedName>
        <fullName evidence="4">Ankyrin repeat-containing domain protein</fullName>
    </submittedName>
</protein>
<gene>
    <name evidence="4" type="ORF">DFH08DRAFT_843104</name>
</gene>
<sequence length="404" mass="45222">MQFCDLPAELVLHTVSLITRPFIDPDEWDPPFVPELVPDVPSINSLSQTNTVFHQTLNKTLYRLCAKDAALRKRALVFAITHELETTLDKLVAEKLSLDGEFEHSCYRGSLLHIAAGMGLRTMVAKLLDLYGGGMMARVHARNKDNRTPLDDAVFFGHMDVVQLLAPIRPPPATPPPPILLNKDYLSPALLQAAASNRTEMAVYLISEGADVNILDDKFYSRTPLYYPSFTKNLRLVQILLAAGANPNLHKRDAFIPLFTAVRSKNLPIVQALVDGGADIHVRDRWDRNVLFHQMSIELFRFFLERGVDPNQRDYAGSTALHKVCGSEHAEYEKGSVELLCEFGALPDKPDDDGKTAVGLAMENRLSDIVKILEPFVQNPDLQAKIAEWSLIKVYSTSNLKRKR</sequence>
<dbReference type="PROSITE" id="PS50088">
    <property type="entry name" value="ANK_REPEAT"/>
    <property type="match status" value="3"/>
</dbReference>
<evidence type="ECO:0000256" key="1">
    <source>
        <dbReference type="ARBA" id="ARBA00022737"/>
    </source>
</evidence>
<keyword evidence="2 3" id="KW-0040">ANK repeat</keyword>
<keyword evidence="5" id="KW-1185">Reference proteome</keyword>
<feature type="repeat" description="ANK" evidence="3">
    <location>
        <begin position="253"/>
        <end position="285"/>
    </location>
</feature>
<dbReference type="InterPro" id="IPR036770">
    <property type="entry name" value="Ankyrin_rpt-contain_sf"/>
</dbReference>
<dbReference type="Gene3D" id="1.25.40.20">
    <property type="entry name" value="Ankyrin repeat-containing domain"/>
    <property type="match status" value="2"/>
</dbReference>
<proteinExistence type="predicted"/>
<dbReference type="EMBL" id="JARIHO010000005">
    <property type="protein sequence ID" value="KAJ7361074.1"/>
    <property type="molecule type" value="Genomic_DNA"/>
</dbReference>
<dbReference type="Pfam" id="PF12796">
    <property type="entry name" value="Ank_2"/>
    <property type="match status" value="2"/>
</dbReference>
<dbReference type="Proteomes" id="UP001218218">
    <property type="component" value="Unassembled WGS sequence"/>
</dbReference>
<evidence type="ECO:0000256" key="2">
    <source>
        <dbReference type="ARBA" id="ARBA00023043"/>
    </source>
</evidence>
<comment type="caution">
    <text evidence="4">The sequence shown here is derived from an EMBL/GenBank/DDBJ whole genome shotgun (WGS) entry which is preliminary data.</text>
</comment>
<name>A0AAD7F287_9AGAR</name>
<evidence type="ECO:0000313" key="5">
    <source>
        <dbReference type="Proteomes" id="UP001218218"/>
    </source>
</evidence>